<evidence type="ECO:0000313" key="2">
    <source>
        <dbReference type="EMBL" id="ACX95580.1"/>
    </source>
</evidence>
<evidence type="ECO:0000259" key="1">
    <source>
        <dbReference type="Pfam" id="PF13682"/>
    </source>
</evidence>
<evidence type="ECO:0000313" key="3">
    <source>
        <dbReference type="Proteomes" id="UP000009102"/>
    </source>
</evidence>
<gene>
    <name evidence="2" type="ordered locus">Hneap_0731</name>
</gene>
<dbReference type="EMBL" id="CP001801">
    <property type="protein sequence ID" value="ACX95580.1"/>
    <property type="molecule type" value="Genomic_DNA"/>
</dbReference>
<protein>
    <recommendedName>
        <fullName evidence="1">Chemoreceptor zinc-binding domain-containing protein</fullName>
    </recommendedName>
</protein>
<dbReference type="AlphaFoldDB" id="D0KYQ7"/>
<sequence length="133" mass="15466">MTASHSTKAKTFDYDQFINEFEEVTYWHFAWYSQIMAALLFDQSKHIQGHHDCKFGQFLDRTEIPPELKTEFDAVRNLHKQMHESASALIASRNDSKEVEEEIFQEFSELQSLFAAACNALLRVAITRFAKQS</sequence>
<dbReference type="Proteomes" id="UP000009102">
    <property type="component" value="Chromosome"/>
</dbReference>
<proteinExistence type="predicted"/>
<dbReference type="HOGENOM" id="CLU_1903783_0_0_6"/>
<reference evidence="2 3" key="1">
    <citation type="submission" date="2009-10" db="EMBL/GenBank/DDBJ databases">
        <title>Complete sequence of Halothiobacillus neapolitanus c2.</title>
        <authorList>
            <consortium name="US DOE Joint Genome Institute"/>
            <person name="Lucas S."/>
            <person name="Copeland A."/>
            <person name="Lapidus A."/>
            <person name="Glavina del Rio T."/>
            <person name="Tice H."/>
            <person name="Bruce D."/>
            <person name="Goodwin L."/>
            <person name="Pitluck S."/>
            <person name="Davenport K."/>
            <person name="Brettin T."/>
            <person name="Detter J.C."/>
            <person name="Han C."/>
            <person name="Tapia R."/>
            <person name="Larimer F."/>
            <person name="Land M."/>
            <person name="Hauser L."/>
            <person name="Kyrpides N."/>
            <person name="Mikhailova N."/>
            <person name="Kerfeld C."/>
            <person name="Cannon G."/>
            <person name="Heinhort S."/>
        </authorList>
    </citation>
    <scope>NUCLEOTIDE SEQUENCE [LARGE SCALE GENOMIC DNA]</scope>
    <source>
        <strain evidence="3">ATCC 23641 / c2</strain>
    </source>
</reference>
<dbReference type="RefSeq" id="WP_012823616.1">
    <property type="nucleotide sequence ID" value="NC_013422.1"/>
</dbReference>
<accession>D0KYQ7</accession>
<dbReference type="InterPro" id="IPR025991">
    <property type="entry name" value="Chemoreceptor_zinc-bind_dom"/>
</dbReference>
<keyword evidence="3" id="KW-1185">Reference proteome</keyword>
<name>D0KYQ7_HALNC</name>
<dbReference type="Gene3D" id="1.20.120.30">
    <property type="entry name" value="Aspartate receptor, ligand-binding domain"/>
    <property type="match status" value="1"/>
</dbReference>
<dbReference type="STRING" id="555778.Hneap_0731"/>
<dbReference type="KEGG" id="hna:Hneap_0731"/>
<feature type="domain" description="Chemoreceptor zinc-binding" evidence="1">
    <location>
        <begin position="28"/>
        <end position="89"/>
    </location>
</feature>
<dbReference type="OrthoDB" id="5801675at2"/>
<dbReference type="Pfam" id="PF13682">
    <property type="entry name" value="CZB"/>
    <property type="match status" value="1"/>
</dbReference>
<organism evidence="2 3">
    <name type="scientific">Halothiobacillus neapolitanus (strain ATCC 23641 / DSM 15147 / CIP 104769 / NCIMB 8539 / c2)</name>
    <name type="common">Thiobacillus neapolitanus</name>
    <dbReference type="NCBI Taxonomy" id="555778"/>
    <lineage>
        <taxon>Bacteria</taxon>
        <taxon>Pseudomonadati</taxon>
        <taxon>Pseudomonadota</taxon>
        <taxon>Gammaproteobacteria</taxon>
        <taxon>Chromatiales</taxon>
        <taxon>Halothiobacillaceae</taxon>
        <taxon>Halothiobacillus</taxon>
    </lineage>
</organism>